<comment type="function">
    <text evidence="11">Catalyzes the ATP-dependent phosphorylation of fructose-l-phosphate to fructose-l,6-bisphosphate.</text>
</comment>
<evidence type="ECO:0000313" key="13">
    <source>
        <dbReference type="EMBL" id="SFB64415.1"/>
    </source>
</evidence>
<evidence type="ECO:0000256" key="4">
    <source>
        <dbReference type="ARBA" id="ARBA00022679"/>
    </source>
</evidence>
<evidence type="ECO:0000313" key="14">
    <source>
        <dbReference type="Proteomes" id="UP000243799"/>
    </source>
</evidence>
<keyword evidence="14" id="KW-1185">Reference proteome</keyword>
<dbReference type="Proteomes" id="UP000243799">
    <property type="component" value="Unassembled WGS sequence"/>
</dbReference>
<dbReference type="PANTHER" id="PTHR46566">
    <property type="entry name" value="1-PHOSPHOFRUCTOKINASE-RELATED"/>
    <property type="match status" value="1"/>
</dbReference>
<dbReference type="GO" id="GO:0044281">
    <property type="term" value="P:small molecule metabolic process"/>
    <property type="evidence" value="ECO:0007669"/>
    <property type="project" value="UniProtKB-ARBA"/>
</dbReference>
<dbReference type="PIRSF" id="PIRSF000535">
    <property type="entry name" value="1PFK/6PFK/LacC"/>
    <property type="match status" value="1"/>
</dbReference>
<evidence type="ECO:0000256" key="8">
    <source>
        <dbReference type="ARBA" id="ARBA00032802"/>
    </source>
</evidence>
<proteinExistence type="inferred from homology"/>
<dbReference type="InterPro" id="IPR002173">
    <property type="entry name" value="Carboh/pur_kinase_PfkB_CS"/>
</dbReference>
<organism evidence="13 14">
    <name type="scientific">Amycolatopsis marina</name>
    <dbReference type="NCBI Taxonomy" id="490629"/>
    <lineage>
        <taxon>Bacteria</taxon>
        <taxon>Bacillati</taxon>
        <taxon>Actinomycetota</taxon>
        <taxon>Actinomycetes</taxon>
        <taxon>Pseudonocardiales</taxon>
        <taxon>Pseudonocardiaceae</taxon>
        <taxon>Amycolatopsis</taxon>
    </lineage>
</organism>
<dbReference type="GO" id="GO:0005524">
    <property type="term" value="F:ATP binding"/>
    <property type="evidence" value="ECO:0007669"/>
    <property type="project" value="UniProtKB-UniRule"/>
</dbReference>
<dbReference type="NCBIfam" id="TIGR03828">
    <property type="entry name" value="pfkB"/>
    <property type="match status" value="1"/>
</dbReference>
<dbReference type="InterPro" id="IPR022463">
    <property type="entry name" value="1-PFruKinase"/>
</dbReference>
<evidence type="ECO:0000259" key="12">
    <source>
        <dbReference type="Pfam" id="PF00294"/>
    </source>
</evidence>
<dbReference type="STRING" id="490629.SAMN05216266_14312"/>
<keyword evidence="5 11" id="KW-0547">Nucleotide-binding</keyword>
<dbReference type="PANTHER" id="PTHR46566:SF5">
    <property type="entry name" value="1-PHOSPHOFRUCTOKINASE"/>
    <property type="match status" value="1"/>
</dbReference>
<dbReference type="CDD" id="cd01164">
    <property type="entry name" value="FruK_PfkB_like"/>
    <property type="match status" value="1"/>
</dbReference>
<evidence type="ECO:0000256" key="5">
    <source>
        <dbReference type="ARBA" id="ARBA00022741"/>
    </source>
</evidence>
<accession>A0A1I1CNY5</accession>
<name>A0A1I1CNY5_9PSEU</name>
<dbReference type="EC" id="2.7.1.56" evidence="2 11"/>
<protein>
    <recommendedName>
        <fullName evidence="3 11">1-phosphofructokinase</fullName>
        <shortName evidence="11">Fru1PK</shortName>
        <ecNumber evidence="2 11">2.7.1.56</ecNumber>
    </recommendedName>
    <alternativeName>
        <fullName evidence="8 11">Fructose 1-phosphate kinase</fullName>
    </alternativeName>
</protein>
<keyword evidence="7 11" id="KW-0067">ATP-binding</keyword>
<evidence type="ECO:0000256" key="11">
    <source>
        <dbReference type="RuleBase" id="RU369061"/>
    </source>
</evidence>
<dbReference type="InterPro" id="IPR029056">
    <property type="entry name" value="Ribokinase-like"/>
</dbReference>
<dbReference type="GO" id="GO:0016052">
    <property type="term" value="P:carbohydrate catabolic process"/>
    <property type="evidence" value="ECO:0007669"/>
    <property type="project" value="UniProtKB-ARBA"/>
</dbReference>
<comment type="catalytic activity">
    <reaction evidence="9 11">
        <text>beta-D-fructose 1-phosphate + ATP = beta-D-fructose 1,6-bisphosphate + ADP + H(+)</text>
        <dbReference type="Rhea" id="RHEA:14213"/>
        <dbReference type="ChEBI" id="CHEBI:15378"/>
        <dbReference type="ChEBI" id="CHEBI:30616"/>
        <dbReference type="ChEBI" id="CHEBI:32966"/>
        <dbReference type="ChEBI" id="CHEBI:138881"/>
        <dbReference type="ChEBI" id="CHEBI:456216"/>
        <dbReference type="EC" id="2.7.1.56"/>
    </reaction>
</comment>
<evidence type="ECO:0000256" key="2">
    <source>
        <dbReference type="ARBA" id="ARBA00012131"/>
    </source>
</evidence>
<dbReference type="GO" id="GO:0008662">
    <property type="term" value="F:1-phosphofructokinase activity"/>
    <property type="evidence" value="ECO:0007669"/>
    <property type="project" value="UniProtKB-UniRule"/>
</dbReference>
<feature type="domain" description="Carbohydrate kinase PfkB" evidence="12">
    <location>
        <begin position="12"/>
        <end position="291"/>
    </location>
</feature>
<evidence type="ECO:0000256" key="7">
    <source>
        <dbReference type="ARBA" id="ARBA00022840"/>
    </source>
</evidence>
<dbReference type="PROSITE" id="PS00584">
    <property type="entry name" value="PFKB_KINASES_2"/>
    <property type="match status" value="1"/>
</dbReference>
<gene>
    <name evidence="13" type="ORF">SAMN05216266_14312</name>
</gene>
<dbReference type="FunFam" id="3.40.1190.20:FF:000001">
    <property type="entry name" value="Phosphofructokinase"/>
    <property type="match status" value="1"/>
</dbReference>
<keyword evidence="6 11" id="KW-0418">Kinase</keyword>
<dbReference type="SUPFAM" id="SSF53613">
    <property type="entry name" value="Ribokinase-like"/>
    <property type="match status" value="1"/>
</dbReference>
<keyword evidence="4 10" id="KW-0808">Transferase</keyword>
<dbReference type="AlphaFoldDB" id="A0A1I1CNY5"/>
<dbReference type="Gene3D" id="3.40.1190.20">
    <property type="match status" value="1"/>
</dbReference>
<reference evidence="14" key="1">
    <citation type="submission" date="2016-10" db="EMBL/GenBank/DDBJ databases">
        <authorList>
            <person name="Varghese N."/>
            <person name="Submissions S."/>
        </authorList>
    </citation>
    <scope>NUCLEOTIDE SEQUENCE [LARGE SCALE GENOMIC DNA]</scope>
    <source>
        <strain evidence="14">CGMCC 4.3568</strain>
    </source>
</reference>
<evidence type="ECO:0000256" key="9">
    <source>
        <dbReference type="ARBA" id="ARBA00047745"/>
    </source>
</evidence>
<dbReference type="NCBIfam" id="TIGR03168">
    <property type="entry name" value="1-PFK"/>
    <property type="match status" value="1"/>
</dbReference>
<dbReference type="OrthoDB" id="9801219at2"/>
<evidence type="ECO:0000256" key="10">
    <source>
        <dbReference type="PIRNR" id="PIRNR000535"/>
    </source>
</evidence>
<evidence type="ECO:0000256" key="1">
    <source>
        <dbReference type="ARBA" id="ARBA00010688"/>
    </source>
</evidence>
<dbReference type="InterPro" id="IPR011611">
    <property type="entry name" value="PfkB_dom"/>
</dbReference>
<evidence type="ECO:0000256" key="6">
    <source>
        <dbReference type="ARBA" id="ARBA00022777"/>
    </source>
</evidence>
<dbReference type="EMBL" id="FOKG01000043">
    <property type="protein sequence ID" value="SFB64415.1"/>
    <property type="molecule type" value="Genomic_DNA"/>
</dbReference>
<dbReference type="InterPro" id="IPR017583">
    <property type="entry name" value="Tagatose/fructose_Pkinase"/>
</dbReference>
<evidence type="ECO:0000256" key="3">
    <source>
        <dbReference type="ARBA" id="ARBA00013596"/>
    </source>
</evidence>
<dbReference type="Pfam" id="PF00294">
    <property type="entry name" value="PfkB"/>
    <property type="match status" value="1"/>
</dbReference>
<dbReference type="GO" id="GO:0005829">
    <property type="term" value="C:cytosol"/>
    <property type="evidence" value="ECO:0007669"/>
    <property type="project" value="TreeGrafter"/>
</dbReference>
<sequence>MIVTMTPNPSLDLTVEVDQLRRGHVLRAERSHLDPGGKGVNVSRALAAHGRKTTAVFFAAGAEGVRLTDLLDEQGVAVQRVPVSGVTRTNLTLAEPDGTVTKLNLPGPVCGETDGDAILDAVLAVCDASTEWIAGCGSLPPGAAADSYAKLVTRARAAGVQVAVDSSGPALWHCLSARPDVVKPNREELAECAGFTVPTLGAAVRAADELRARGARAVLASLGSDGAVLVDEHGAIHGEAAVDAARSSVGAGDALLAGFLAAGGGGRAALATALAWGAAATGLAGSRMPTPADVRRIDVMIHPAVDADRVLEEGR</sequence>
<comment type="similarity">
    <text evidence="1 11">Belongs to the carbohydrate kinase PfkB family.</text>
</comment>